<dbReference type="OrthoDB" id="19232at2759"/>
<gene>
    <name evidence="1" type="ORF">ZOSMA_52G00630</name>
</gene>
<keyword evidence="2" id="KW-1185">Reference proteome</keyword>
<protein>
    <submittedName>
        <fullName evidence="1">Cyclin-like protein</fullName>
    </submittedName>
</protein>
<sequence>VVSVVLEIFERQLKRSEDPDNNIEVTKYISVYGDSKIEMDSSSSPTVVARVPSWNKLVNEKRELNISTEEKMSPGFWSRVCIDNMAELAKEAATVRQVLESIFRYFDKADLWSPQHGLALSIISDIQSAMDNSGQNTHLLLSFLIKHLEHKSVLKQSDMQLDIFEVATYLADMSKTQPSVSTIGTISDLMNHLRKSIQNSLTDKTQDDNTLNWNNKYQSTVQKCLVQVSKKIDDIGPVLNTMAMLLENLSSRSSISRSTISSIYSTARIIAAVPNSSYQNKAFPEALFHQLLLAMVHPDHETRGGAHRIFSVVLVPSSVCPRTKTEQSTGYAFRRTLSKTVSVFSSSSALFEKLRRAQSDDFTVPNSNDNGDLYRLNSSKSRVYSMKNPDFTGIVNKNADTNSSKGMDQFPLRLSSRQITLLLSSIWVQAMSPQNLPDNYEAVSHTYSLALLFSQVKVSFNEVLTRCFQLAFSLRKISLDEGSLPPSRRRSLFTLASSMIVLYSKAYYIFPLIHSVKSTLTEKTVDPFLQLVGDSRLQVVNKNILKAYGSVEDNIAALKSLSYIDLNETQSKEAMASVIVKNLRGLSNSELSDISKQLENDFLPDDMCPLGMQIKIVPCGSKSSSSEEEVSSDVFYEDEDTLIKVIGGADVNSEYSTKTSLLDVNQLLESVLETTPNVGRFSVYAAPDVSFEEMTSHCESLLTRKQQKLSAFTNSQKKQENVLADIASDHHESIVSLFTHFDTFQWDQNS</sequence>
<organism evidence="1 2">
    <name type="scientific">Zostera marina</name>
    <name type="common">Eelgrass</name>
    <dbReference type="NCBI Taxonomy" id="29655"/>
    <lineage>
        <taxon>Eukaryota</taxon>
        <taxon>Viridiplantae</taxon>
        <taxon>Streptophyta</taxon>
        <taxon>Embryophyta</taxon>
        <taxon>Tracheophyta</taxon>
        <taxon>Spermatophyta</taxon>
        <taxon>Magnoliopsida</taxon>
        <taxon>Liliopsida</taxon>
        <taxon>Zosteraceae</taxon>
        <taxon>Zostera</taxon>
    </lineage>
</organism>
<dbReference type="AlphaFoldDB" id="A0A0K9NXJ6"/>
<evidence type="ECO:0000313" key="1">
    <source>
        <dbReference type="EMBL" id="KMZ61413.1"/>
    </source>
</evidence>
<evidence type="ECO:0000313" key="2">
    <source>
        <dbReference type="Proteomes" id="UP000036987"/>
    </source>
</evidence>
<accession>A0A0K9NXJ6</accession>
<feature type="non-terminal residue" evidence="1">
    <location>
        <position position="1"/>
    </location>
</feature>
<dbReference type="EMBL" id="LFYR01001488">
    <property type="protein sequence ID" value="KMZ61413.1"/>
    <property type="molecule type" value="Genomic_DNA"/>
</dbReference>
<dbReference type="InterPro" id="IPR055296">
    <property type="entry name" value="SRL2-like"/>
</dbReference>
<dbReference type="STRING" id="29655.A0A0K9NXJ6"/>
<dbReference type="PANTHER" id="PTHR46087:SF9">
    <property type="entry name" value="ARM REPEAT SUPERFAMILY PROTEIN"/>
    <property type="match status" value="1"/>
</dbReference>
<dbReference type="PANTHER" id="PTHR46087">
    <property type="entry name" value="PUTATIVE, EXPRESSED-RELATED"/>
    <property type="match status" value="1"/>
</dbReference>
<name>A0A0K9NXJ6_ZOSMR</name>
<reference evidence="2" key="1">
    <citation type="journal article" date="2016" name="Nature">
        <title>The genome of the seagrass Zostera marina reveals angiosperm adaptation to the sea.</title>
        <authorList>
            <person name="Olsen J.L."/>
            <person name="Rouze P."/>
            <person name="Verhelst B."/>
            <person name="Lin Y.-C."/>
            <person name="Bayer T."/>
            <person name="Collen J."/>
            <person name="Dattolo E."/>
            <person name="De Paoli E."/>
            <person name="Dittami S."/>
            <person name="Maumus F."/>
            <person name="Michel G."/>
            <person name="Kersting A."/>
            <person name="Lauritano C."/>
            <person name="Lohaus R."/>
            <person name="Toepel M."/>
            <person name="Tonon T."/>
            <person name="Vanneste K."/>
            <person name="Amirebrahimi M."/>
            <person name="Brakel J."/>
            <person name="Bostroem C."/>
            <person name="Chovatia M."/>
            <person name="Grimwood J."/>
            <person name="Jenkins J.W."/>
            <person name="Jueterbock A."/>
            <person name="Mraz A."/>
            <person name="Stam W.T."/>
            <person name="Tice H."/>
            <person name="Bornberg-Bauer E."/>
            <person name="Green P.J."/>
            <person name="Pearson G.A."/>
            <person name="Procaccini G."/>
            <person name="Duarte C.M."/>
            <person name="Schmutz J."/>
            <person name="Reusch T.B.H."/>
            <person name="Van de Peer Y."/>
        </authorList>
    </citation>
    <scope>NUCLEOTIDE SEQUENCE [LARGE SCALE GENOMIC DNA]</scope>
    <source>
        <strain evidence="2">cv. Finnish</strain>
    </source>
</reference>
<dbReference type="Proteomes" id="UP000036987">
    <property type="component" value="Unassembled WGS sequence"/>
</dbReference>
<proteinExistence type="predicted"/>
<comment type="caution">
    <text evidence="1">The sequence shown here is derived from an EMBL/GenBank/DDBJ whole genome shotgun (WGS) entry which is preliminary data.</text>
</comment>